<evidence type="ECO:0000313" key="7">
    <source>
        <dbReference type="Proteomes" id="UP001583177"/>
    </source>
</evidence>
<organism evidence="6 7">
    <name type="scientific">Diaporthe australafricana</name>
    <dbReference type="NCBI Taxonomy" id="127596"/>
    <lineage>
        <taxon>Eukaryota</taxon>
        <taxon>Fungi</taxon>
        <taxon>Dikarya</taxon>
        <taxon>Ascomycota</taxon>
        <taxon>Pezizomycotina</taxon>
        <taxon>Sordariomycetes</taxon>
        <taxon>Sordariomycetidae</taxon>
        <taxon>Diaporthales</taxon>
        <taxon>Diaporthaceae</taxon>
        <taxon>Diaporthe</taxon>
    </lineage>
</organism>
<evidence type="ECO:0000256" key="4">
    <source>
        <dbReference type="ARBA" id="ARBA00022679"/>
    </source>
</evidence>
<proteinExistence type="predicted"/>
<keyword evidence="2" id="KW-1003">Cell membrane</keyword>
<dbReference type="EMBL" id="JAWRVE010000109">
    <property type="protein sequence ID" value="KAL1858039.1"/>
    <property type="molecule type" value="Genomic_DNA"/>
</dbReference>
<comment type="caution">
    <text evidence="6">The sequence shown here is derived from an EMBL/GenBank/DDBJ whole genome shotgun (WGS) entry which is preliminary data.</text>
</comment>
<evidence type="ECO:0000256" key="2">
    <source>
        <dbReference type="ARBA" id="ARBA00022475"/>
    </source>
</evidence>
<dbReference type="Proteomes" id="UP001583177">
    <property type="component" value="Unassembled WGS sequence"/>
</dbReference>
<evidence type="ECO:0000256" key="1">
    <source>
        <dbReference type="ARBA" id="ARBA00004236"/>
    </source>
</evidence>
<keyword evidence="3" id="KW-0328">Glycosyltransferase</keyword>
<dbReference type="InterPro" id="IPR029044">
    <property type="entry name" value="Nucleotide-diphossugar_trans"/>
</dbReference>
<dbReference type="SUPFAM" id="SSF53448">
    <property type="entry name" value="Nucleotide-diphospho-sugar transferases"/>
    <property type="match status" value="1"/>
</dbReference>
<evidence type="ECO:0008006" key="8">
    <source>
        <dbReference type="Google" id="ProtNLM"/>
    </source>
</evidence>
<evidence type="ECO:0000256" key="3">
    <source>
        <dbReference type="ARBA" id="ARBA00022676"/>
    </source>
</evidence>
<name>A0ABR3WBX7_9PEZI</name>
<reference evidence="6 7" key="1">
    <citation type="journal article" date="2024" name="IMA Fungus">
        <title>IMA Genome - F19 : A genome assembly and annotation guide to empower mycologists, including annotated draft genome sequences of Ceratocystis pirilliformis, Diaporthe australafricana, Fusarium ophioides, Paecilomyces lecythidis, and Sporothrix stenoceras.</title>
        <authorList>
            <person name="Aylward J."/>
            <person name="Wilson A.M."/>
            <person name="Visagie C.M."/>
            <person name="Spraker J."/>
            <person name="Barnes I."/>
            <person name="Buitendag C."/>
            <person name="Ceriani C."/>
            <person name="Del Mar Angel L."/>
            <person name="du Plessis D."/>
            <person name="Fuchs T."/>
            <person name="Gasser K."/>
            <person name="Kramer D."/>
            <person name="Li W."/>
            <person name="Munsamy K."/>
            <person name="Piso A."/>
            <person name="Price J.L."/>
            <person name="Sonnekus B."/>
            <person name="Thomas C."/>
            <person name="van der Nest A."/>
            <person name="van Dijk A."/>
            <person name="van Heerden A."/>
            <person name="van Vuuren N."/>
            <person name="Yilmaz N."/>
            <person name="Duong T.A."/>
            <person name="van der Merwe N.A."/>
            <person name="Wingfield M.J."/>
            <person name="Wingfield B.D."/>
        </authorList>
    </citation>
    <scope>NUCLEOTIDE SEQUENCE [LARGE SCALE GENOMIC DNA]</scope>
    <source>
        <strain evidence="6 7">CMW 18300</strain>
    </source>
</reference>
<evidence type="ECO:0000313" key="6">
    <source>
        <dbReference type="EMBL" id="KAL1858039.1"/>
    </source>
</evidence>
<keyword evidence="7" id="KW-1185">Reference proteome</keyword>
<dbReference type="PANTHER" id="PTHR22913:SF12">
    <property type="entry name" value="MANNURONAN SYNTHASE"/>
    <property type="match status" value="1"/>
</dbReference>
<keyword evidence="5" id="KW-0472">Membrane</keyword>
<evidence type="ECO:0000256" key="5">
    <source>
        <dbReference type="ARBA" id="ARBA00023136"/>
    </source>
</evidence>
<keyword evidence="4" id="KW-0808">Transferase</keyword>
<accession>A0ABR3WBX7</accession>
<protein>
    <recommendedName>
        <fullName evidence="8">Glycosyltransferase 2-like domain-containing protein</fullName>
    </recommendedName>
</protein>
<comment type="subcellular location">
    <subcellularLocation>
        <location evidence="1">Cell membrane</location>
    </subcellularLocation>
</comment>
<sequence length="287" mass="31489">MLRLLTPCFGHSILRIAATSGILAGAFTLFRLGYLILTVDAIIKLLLTFIYTHVNSQQKGERAKAHEPFSSRNTLPQLTSQEPAVLEELKAPLVGVDNLSLDDEEPGVVGCVVGWREDEELYARCLESLISTPSCTAIVAGVDGDEVEDERMVEVFQKIQPDGIVFRLAQPLSETLDHLATLADVDVLNDDAGQAAIMERLQSYVRELLAEELLPRHPRDVRAICVVQPHRSKKDILFTTLTIATILAQDQGTDFVFSTDSDSIVSPDALPKMARKLSSDPNVGGRI</sequence>
<gene>
    <name evidence="6" type="ORF">Daus18300_010151</name>
</gene>
<dbReference type="PANTHER" id="PTHR22913">
    <property type="entry name" value="HYALURONAN SYNTHASE"/>
    <property type="match status" value="1"/>
</dbReference>